<feature type="chain" id="PRO_5030031619" evidence="1">
    <location>
        <begin position="31"/>
        <end position="271"/>
    </location>
</feature>
<accession>A0A1M6Y5N8</accession>
<dbReference type="Proteomes" id="UP000183208">
    <property type="component" value="Unassembled WGS sequence"/>
</dbReference>
<reference evidence="2 3" key="1">
    <citation type="submission" date="2016-10" db="EMBL/GenBank/DDBJ databases">
        <authorList>
            <person name="de Groot N.N."/>
        </authorList>
    </citation>
    <scope>NUCLEOTIDE SEQUENCE [LARGE SCALE GENOMIC DNA]</scope>
    <source>
        <strain evidence="2 3">GAS522</strain>
    </source>
</reference>
<dbReference type="AlphaFoldDB" id="A0A1M6Y5N8"/>
<sequence length="271" mass="29116">MPFRLILAKIRFGTSLTLLFVAAAPALAQAGECPTSASEIATDRPDVTNSSLVVPVGSLQGENGINTARRGLDKTFDGTNSRLRLGIANCLEILVDVPDYVGRLKGDAGSGFGNVAPAIKWQFAALPEPWNLSVTAGAGLPTGSPKIAGPGLQPYLQFPWSYEIGGGWGTSGMVTTFFFPSDPANKQTTEATFVLEKRVTERASLFVEYIGDYPSRGSSVQLFNTGGGYLLTKTQQIDFHLAFGLNRNSPNYIIGLGYSFRFDDLFRTSSR</sequence>
<evidence type="ECO:0000256" key="1">
    <source>
        <dbReference type="SAM" id="SignalP"/>
    </source>
</evidence>
<dbReference type="InterPro" id="IPR025737">
    <property type="entry name" value="FApF"/>
</dbReference>
<name>A0A1M6Y5N8_9BRAD</name>
<keyword evidence="1" id="KW-0732">Signal</keyword>
<protein>
    <submittedName>
        <fullName evidence="2">Putative MetA-pathway of phenol degradation</fullName>
    </submittedName>
</protein>
<dbReference type="Pfam" id="PF13557">
    <property type="entry name" value="Phenol_MetA_deg"/>
    <property type="match status" value="1"/>
</dbReference>
<evidence type="ECO:0000313" key="2">
    <source>
        <dbReference type="EMBL" id="SED06934.1"/>
    </source>
</evidence>
<dbReference type="EMBL" id="FNTI01000001">
    <property type="protein sequence ID" value="SED06934.1"/>
    <property type="molecule type" value="Genomic_DNA"/>
</dbReference>
<evidence type="ECO:0000313" key="3">
    <source>
        <dbReference type="Proteomes" id="UP000183208"/>
    </source>
</evidence>
<organism evidence="2 3">
    <name type="scientific">Bradyrhizobium lablabi</name>
    <dbReference type="NCBI Taxonomy" id="722472"/>
    <lineage>
        <taxon>Bacteria</taxon>
        <taxon>Pseudomonadati</taxon>
        <taxon>Pseudomonadota</taxon>
        <taxon>Alphaproteobacteria</taxon>
        <taxon>Hyphomicrobiales</taxon>
        <taxon>Nitrobacteraceae</taxon>
        <taxon>Bradyrhizobium</taxon>
    </lineage>
</organism>
<proteinExistence type="predicted"/>
<gene>
    <name evidence="2" type="ORF">SAMN05444171_3035</name>
</gene>
<feature type="signal peptide" evidence="1">
    <location>
        <begin position="1"/>
        <end position="30"/>
    </location>
</feature>